<comment type="caution">
    <text evidence="7">The sequence shown here is derived from an EMBL/GenBank/DDBJ whole genome shotgun (WGS) entry which is preliminary data.</text>
</comment>
<proteinExistence type="inferred from homology"/>
<dbReference type="PANTHER" id="PTHR31885:SF6">
    <property type="entry name" value="GH04784P"/>
    <property type="match status" value="1"/>
</dbReference>
<dbReference type="InterPro" id="IPR012506">
    <property type="entry name" value="TMEM86B-like"/>
</dbReference>
<evidence type="ECO:0000313" key="7">
    <source>
        <dbReference type="EMBL" id="MEC3862265.1"/>
    </source>
</evidence>
<keyword evidence="8" id="KW-1185">Reference proteome</keyword>
<protein>
    <submittedName>
        <fullName evidence="7">Lysoplasmalogenase</fullName>
    </submittedName>
</protein>
<dbReference type="Proteomes" id="UP001348149">
    <property type="component" value="Unassembled WGS sequence"/>
</dbReference>
<feature type="transmembrane region" description="Helical" evidence="6">
    <location>
        <begin position="101"/>
        <end position="121"/>
    </location>
</feature>
<organism evidence="7 8">
    <name type="scientific">Mesobacterium hydrothermale</name>
    <dbReference type="NCBI Taxonomy" id="3111907"/>
    <lineage>
        <taxon>Bacteria</taxon>
        <taxon>Pseudomonadati</taxon>
        <taxon>Pseudomonadota</taxon>
        <taxon>Alphaproteobacteria</taxon>
        <taxon>Rhodobacterales</taxon>
        <taxon>Roseobacteraceae</taxon>
        <taxon>Mesobacterium</taxon>
    </lineage>
</organism>
<dbReference type="Pfam" id="PF07947">
    <property type="entry name" value="YhhN"/>
    <property type="match status" value="1"/>
</dbReference>
<accession>A0ABU6HM59</accession>
<comment type="subcellular location">
    <subcellularLocation>
        <location evidence="1">Membrane</location>
        <topology evidence="1">Multi-pass membrane protein</topology>
    </subcellularLocation>
</comment>
<sequence length="209" mass="21300">MVWVFGGIAAFAALAYGSAFCWRHDSALKTAVKTTSTAALAMAAWWGGAPGLLVAALVASAFGDFALSRPSERMFLAGMASFALGHGAYIGLFVQTGAHPAALGTVVPALLAAGLVGAAIVAGRRFVSGAGALAAPVAVYAGVICLMGLAALALGSGHLLVQSAAFAFVASDMILGEQLFGINRGRWADRLLWLLYWGAQALFVLAFLP</sequence>
<evidence type="ECO:0000256" key="1">
    <source>
        <dbReference type="ARBA" id="ARBA00004141"/>
    </source>
</evidence>
<name>A0ABU6HM59_9RHOB</name>
<dbReference type="RefSeq" id="WP_326298002.1">
    <property type="nucleotide sequence ID" value="NZ_JAYLLH010000019.1"/>
</dbReference>
<feature type="transmembrane region" description="Helical" evidence="6">
    <location>
        <begin position="191"/>
        <end position="208"/>
    </location>
</feature>
<evidence type="ECO:0000256" key="6">
    <source>
        <dbReference type="SAM" id="Phobius"/>
    </source>
</evidence>
<dbReference type="PANTHER" id="PTHR31885">
    <property type="entry name" value="GH04784P"/>
    <property type="match status" value="1"/>
</dbReference>
<evidence type="ECO:0000256" key="2">
    <source>
        <dbReference type="ARBA" id="ARBA00007375"/>
    </source>
</evidence>
<evidence type="ECO:0000256" key="5">
    <source>
        <dbReference type="ARBA" id="ARBA00023136"/>
    </source>
</evidence>
<keyword evidence="5 6" id="KW-0472">Membrane</keyword>
<feature type="transmembrane region" description="Helical" evidence="6">
    <location>
        <begin position="43"/>
        <end position="62"/>
    </location>
</feature>
<evidence type="ECO:0000256" key="3">
    <source>
        <dbReference type="ARBA" id="ARBA00022692"/>
    </source>
</evidence>
<reference evidence="7 8" key="1">
    <citation type="submission" date="2024-01" db="EMBL/GenBank/DDBJ databases">
        <title>Mesobacterium rodlantinim sp. nov., isolated from shallow sea hydrothermal systems off Kueishantao Island.</title>
        <authorList>
            <person name="Su Z."/>
            <person name="Tang K."/>
        </authorList>
    </citation>
    <scope>NUCLEOTIDE SEQUENCE [LARGE SCALE GENOMIC DNA]</scope>
    <source>
        <strain evidence="7 8">TK19101</strain>
    </source>
</reference>
<keyword evidence="4 6" id="KW-1133">Transmembrane helix</keyword>
<evidence type="ECO:0000256" key="4">
    <source>
        <dbReference type="ARBA" id="ARBA00022989"/>
    </source>
</evidence>
<evidence type="ECO:0000313" key="8">
    <source>
        <dbReference type="Proteomes" id="UP001348149"/>
    </source>
</evidence>
<feature type="transmembrane region" description="Helical" evidence="6">
    <location>
        <begin position="74"/>
        <end position="95"/>
    </location>
</feature>
<keyword evidence="3 6" id="KW-0812">Transmembrane</keyword>
<dbReference type="EMBL" id="JAYLLH010000019">
    <property type="protein sequence ID" value="MEC3862265.1"/>
    <property type="molecule type" value="Genomic_DNA"/>
</dbReference>
<comment type="similarity">
    <text evidence="2">Belongs to the TMEM86 family.</text>
</comment>
<feature type="transmembrane region" description="Helical" evidence="6">
    <location>
        <begin position="133"/>
        <end position="154"/>
    </location>
</feature>
<gene>
    <name evidence="7" type="ORF">VK792_13305</name>
</gene>